<keyword evidence="2" id="KW-0863">Zinc-finger</keyword>
<keyword evidence="6" id="KW-1185">Reference proteome</keyword>
<evidence type="ECO:0000256" key="2">
    <source>
        <dbReference type="ARBA" id="ARBA00022771"/>
    </source>
</evidence>
<evidence type="ECO:0000313" key="6">
    <source>
        <dbReference type="Proteomes" id="UP000231279"/>
    </source>
</evidence>
<proteinExistence type="predicted"/>
<sequence length="100" mass="11715">MNISLADSNKIKLNPNPWEAFVLNSIEYSSTTPKKVWEFVNLHAICCIICSKWRTISNKEKYEEIREKIVQKPFLCDTTHDWRPNVSCEEEFETTYLGNG</sequence>
<gene>
    <name evidence="5" type="ORF">CDL12_24191</name>
</gene>
<keyword evidence="1" id="KW-0479">Metal-binding</keyword>
<dbReference type="AlphaFoldDB" id="A0A2G9GDB7"/>
<dbReference type="InterPro" id="IPR011124">
    <property type="entry name" value="Znf_CW"/>
</dbReference>
<accession>A0A2G9GDB7</accession>
<evidence type="ECO:0000256" key="3">
    <source>
        <dbReference type="ARBA" id="ARBA00022833"/>
    </source>
</evidence>
<comment type="caution">
    <text evidence="5">The sequence shown here is derived from an EMBL/GenBank/DDBJ whole genome shotgun (WGS) entry which is preliminary data.</text>
</comment>
<feature type="domain" description="CW-type" evidence="4">
    <location>
        <begin position="31"/>
        <end position="96"/>
    </location>
</feature>
<name>A0A2G9GDB7_9LAMI</name>
<dbReference type="GO" id="GO:0008270">
    <property type="term" value="F:zinc ion binding"/>
    <property type="evidence" value="ECO:0007669"/>
    <property type="project" value="UniProtKB-KW"/>
</dbReference>
<dbReference type="PROSITE" id="PS51050">
    <property type="entry name" value="ZF_CW"/>
    <property type="match status" value="1"/>
</dbReference>
<dbReference type="EMBL" id="NKXS01005564">
    <property type="protein sequence ID" value="PIN03286.1"/>
    <property type="molecule type" value="Genomic_DNA"/>
</dbReference>
<evidence type="ECO:0000259" key="4">
    <source>
        <dbReference type="PROSITE" id="PS51050"/>
    </source>
</evidence>
<organism evidence="5 6">
    <name type="scientific">Handroanthus impetiginosus</name>
    <dbReference type="NCBI Taxonomy" id="429701"/>
    <lineage>
        <taxon>Eukaryota</taxon>
        <taxon>Viridiplantae</taxon>
        <taxon>Streptophyta</taxon>
        <taxon>Embryophyta</taxon>
        <taxon>Tracheophyta</taxon>
        <taxon>Spermatophyta</taxon>
        <taxon>Magnoliopsida</taxon>
        <taxon>eudicotyledons</taxon>
        <taxon>Gunneridae</taxon>
        <taxon>Pentapetalae</taxon>
        <taxon>asterids</taxon>
        <taxon>lamiids</taxon>
        <taxon>Lamiales</taxon>
        <taxon>Bignoniaceae</taxon>
        <taxon>Crescentiina</taxon>
        <taxon>Tabebuia alliance</taxon>
        <taxon>Handroanthus</taxon>
    </lineage>
</organism>
<dbReference type="Proteomes" id="UP000231279">
    <property type="component" value="Unassembled WGS sequence"/>
</dbReference>
<evidence type="ECO:0000256" key="1">
    <source>
        <dbReference type="ARBA" id="ARBA00022723"/>
    </source>
</evidence>
<protein>
    <recommendedName>
        <fullName evidence="4">CW-type domain-containing protein</fullName>
    </recommendedName>
</protein>
<evidence type="ECO:0000313" key="5">
    <source>
        <dbReference type="EMBL" id="PIN03286.1"/>
    </source>
</evidence>
<dbReference type="OrthoDB" id="10072024at2759"/>
<reference evidence="6" key="1">
    <citation type="journal article" date="2018" name="Gigascience">
        <title>Genome assembly of the Pink Ipe (Handroanthus impetiginosus, Bignoniaceae), a highly valued, ecologically keystone Neotropical timber forest tree.</title>
        <authorList>
            <person name="Silva-Junior O.B."/>
            <person name="Grattapaglia D."/>
            <person name="Novaes E."/>
            <person name="Collevatti R.G."/>
        </authorList>
    </citation>
    <scope>NUCLEOTIDE SEQUENCE [LARGE SCALE GENOMIC DNA]</scope>
    <source>
        <strain evidence="6">cv. UFG-1</strain>
    </source>
</reference>
<dbReference type="STRING" id="429701.A0A2G9GDB7"/>
<keyword evidence="3" id="KW-0862">Zinc</keyword>